<dbReference type="InterPro" id="IPR048869">
    <property type="entry name" value="OCRL-1_2_ASH"/>
</dbReference>
<sequence>MSNFIPGAFPTTASSSTTAVSFKTASSVSLSDSAAYPGSGPQPKKRDNQAYIQEQMLLRRAEFIRQKRIRIKIGSWNVAAVQGCEKDLSDWIVDKKRDMRTVSLANYVEDEADMANGDDVGIYVIALQEVVDVTATENFIKYIDPKISLNWKAHAQAALPNGYVCVASPQLIGVLLLVFVSPRLMSVVGSVSSTTVGTGLMGYVGNKGGAAVRLVLGDTLRLVFVDVHLAAFVNNTDRRNWDAAEIVRRANFEPVAKNFVGLDDDDARNDQKNSQQPAGETIDNADVVIWCGDLNYRVDLPNDDIRRLFSSYMPKDLPPTHDSPGPSVPSTPVMRSPPSFDFPNNKNFPPPPNEVHPEAGLTLEETIDNIMQYDQLRKQQRESKAFAGYKEGNIKFLPTYKYDVGTVGTWDSSEKARVPSWCDRVLWKVKGADGDRIKGRIRSRTRSSSILTSTGEVIFETSDSDEEDLVVSRGETSVPHAPSVKKLPISSFKTGSGEVKLEQIYYSSSQNISSSDHKPVISLFELTFPSVISDLRTKTHADVAREVDKVENERRPIVTVIVDPVENQEYEEGVVDFGRVRLGQNISRSITIANTGATEAVVRFVGKPSANDGAAETPTAWLKEEKVFKDWLSVDFSDGGKEMKGGGVQLQPGDTCSITLSLLIEKLEDIRNLNEGKETLMDVLVLRVDGGRDVFLPLGGEWVQTGYGRSLSELIKVPEGAGGIRGWIESGSKGEVLYSAPRELYKMTEFLLSHMRDIAVGDGRWYSEPGWPFVEETWGLNKEKRQMLNTGVWECLDRDLDLSNQDALRIALELEEDEEFNPTDEDLVEVVAGVLMQWLRGLKEGIVPVEIWQDIFKAGGERKLAEQVLDKLSSQFSSVHANVFVYLTGFLMDSISTLLSPRPLGRAPTIVRVPTVNEREEPPMSPMSPMSPIASAAAMAFPLRKPSREVIIRRRVLEAFAEVIIRRPLPTGGEKKGKADDQEKTKRAAFLETFVVGV</sequence>
<proteinExistence type="predicted"/>
<dbReference type="STRING" id="1392247.A0A3N4KLT0"/>
<protein>
    <submittedName>
        <fullName evidence="7">DNase I-like protein</fullName>
    </submittedName>
</protein>
<evidence type="ECO:0000313" key="7">
    <source>
        <dbReference type="EMBL" id="RPB11527.1"/>
    </source>
</evidence>
<evidence type="ECO:0000256" key="2">
    <source>
        <dbReference type="ARBA" id="ARBA00004580"/>
    </source>
</evidence>
<dbReference type="Proteomes" id="UP000277580">
    <property type="component" value="Unassembled WGS sequence"/>
</dbReference>
<dbReference type="Pfam" id="PF22669">
    <property type="entry name" value="Exo_endo_phos2"/>
    <property type="match status" value="2"/>
</dbReference>
<feature type="region of interest" description="Disordered" evidence="5">
    <location>
        <begin position="261"/>
        <end position="280"/>
    </location>
</feature>
<evidence type="ECO:0000256" key="5">
    <source>
        <dbReference type="SAM" id="MobiDB-lite"/>
    </source>
</evidence>
<gene>
    <name evidence="7" type="ORF">P167DRAFT_217062</name>
</gene>
<dbReference type="Gene3D" id="3.60.10.10">
    <property type="entry name" value="Endonuclease/exonuclease/phosphatase"/>
    <property type="match status" value="1"/>
</dbReference>
<dbReference type="Gene3D" id="1.10.555.10">
    <property type="entry name" value="Rho GTPase activation protein"/>
    <property type="match status" value="1"/>
</dbReference>
<comment type="subcellular location">
    <subcellularLocation>
        <location evidence="2">Cytoplasmic vesicle</location>
        <location evidence="2">Phagosome membrane</location>
    </subcellularLocation>
    <subcellularLocation>
        <location evidence="1">Early endosome membrane</location>
    </subcellularLocation>
</comment>
<dbReference type="PANTHER" id="PTHR11200">
    <property type="entry name" value="INOSITOL 5-PHOSPHATASE"/>
    <property type="match status" value="1"/>
</dbReference>
<dbReference type="InParanoid" id="A0A3N4KLT0"/>
<dbReference type="GO" id="GO:0004439">
    <property type="term" value="F:phosphatidylinositol-4,5-bisphosphate 5-phosphatase activity"/>
    <property type="evidence" value="ECO:0007669"/>
    <property type="project" value="TreeGrafter"/>
</dbReference>
<evidence type="ECO:0000256" key="3">
    <source>
        <dbReference type="ARBA" id="ARBA00022753"/>
    </source>
</evidence>
<keyword evidence="3" id="KW-0967">Endosome</keyword>
<reference evidence="7 8" key="1">
    <citation type="journal article" date="2018" name="Nat. Ecol. Evol.">
        <title>Pezizomycetes genomes reveal the molecular basis of ectomycorrhizal truffle lifestyle.</title>
        <authorList>
            <person name="Murat C."/>
            <person name="Payen T."/>
            <person name="Noel B."/>
            <person name="Kuo A."/>
            <person name="Morin E."/>
            <person name="Chen J."/>
            <person name="Kohler A."/>
            <person name="Krizsan K."/>
            <person name="Balestrini R."/>
            <person name="Da Silva C."/>
            <person name="Montanini B."/>
            <person name="Hainaut M."/>
            <person name="Levati E."/>
            <person name="Barry K.W."/>
            <person name="Belfiori B."/>
            <person name="Cichocki N."/>
            <person name="Clum A."/>
            <person name="Dockter R.B."/>
            <person name="Fauchery L."/>
            <person name="Guy J."/>
            <person name="Iotti M."/>
            <person name="Le Tacon F."/>
            <person name="Lindquist E.A."/>
            <person name="Lipzen A."/>
            <person name="Malagnac F."/>
            <person name="Mello A."/>
            <person name="Molinier V."/>
            <person name="Miyauchi S."/>
            <person name="Poulain J."/>
            <person name="Riccioni C."/>
            <person name="Rubini A."/>
            <person name="Sitrit Y."/>
            <person name="Splivallo R."/>
            <person name="Traeger S."/>
            <person name="Wang M."/>
            <person name="Zifcakova L."/>
            <person name="Wipf D."/>
            <person name="Zambonelli A."/>
            <person name="Paolocci F."/>
            <person name="Nowrousian M."/>
            <person name="Ottonello S."/>
            <person name="Baldrian P."/>
            <person name="Spatafora J.W."/>
            <person name="Henrissat B."/>
            <person name="Nagy L.G."/>
            <person name="Aury J.M."/>
            <person name="Wincker P."/>
            <person name="Grigoriev I.V."/>
            <person name="Bonfante P."/>
            <person name="Martin F.M."/>
        </authorList>
    </citation>
    <scope>NUCLEOTIDE SEQUENCE [LARGE SCALE GENOMIC DNA]</scope>
    <source>
        <strain evidence="7 8">CCBAS932</strain>
    </source>
</reference>
<dbReference type="InterPro" id="IPR000300">
    <property type="entry name" value="IPPc"/>
</dbReference>
<evidence type="ECO:0000313" key="8">
    <source>
        <dbReference type="Proteomes" id="UP000277580"/>
    </source>
</evidence>
<dbReference type="GO" id="GO:0031901">
    <property type="term" value="C:early endosome membrane"/>
    <property type="evidence" value="ECO:0007669"/>
    <property type="project" value="UniProtKB-SubCell"/>
</dbReference>
<evidence type="ECO:0000259" key="6">
    <source>
        <dbReference type="SMART" id="SM00128"/>
    </source>
</evidence>
<accession>A0A3N4KLT0</accession>
<dbReference type="SUPFAM" id="SSF48350">
    <property type="entry name" value="GTPase activation domain, GAP"/>
    <property type="match status" value="1"/>
</dbReference>
<keyword evidence="4" id="KW-0968">Cytoplasmic vesicle</keyword>
<dbReference type="Pfam" id="PF00620">
    <property type="entry name" value="RhoGAP"/>
    <property type="match status" value="1"/>
</dbReference>
<dbReference type="PANTHER" id="PTHR11200:SF300">
    <property type="entry name" value="TYPE II INOSITOL 1,4,5-TRISPHOSPHATE 5-PHOSPHATASE"/>
    <property type="match status" value="1"/>
</dbReference>
<evidence type="ECO:0000256" key="1">
    <source>
        <dbReference type="ARBA" id="ARBA00004146"/>
    </source>
</evidence>
<dbReference type="SUPFAM" id="SSF56219">
    <property type="entry name" value="DNase I-like"/>
    <property type="match status" value="1"/>
</dbReference>
<dbReference type="AlphaFoldDB" id="A0A3N4KLT0"/>
<dbReference type="InterPro" id="IPR046985">
    <property type="entry name" value="IP5"/>
</dbReference>
<dbReference type="InterPro" id="IPR013783">
    <property type="entry name" value="Ig-like_fold"/>
</dbReference>
<dbReference type="EMBL" id="ML119135">
    <property type="protein sequence ID" value="RPB11527.1"/>
    <property type="molecule type" value="Genomic_DNA"/>
</dbReference>
<keyword evidence="8" id="KW-1185">Reference proteome</keyword>
<evidence type="ECO:0000256" key="4">
    <source>
        <dbReference type="ARBA" id="ARBA00023329"/>
    </source>
</evidence>
<dbReference type="SMART" id="SM00128">
    <property type="entry name" value="IPPc"/>
    <property type="match status" value="1"/>
</dbReference>
<name>A0A3N4KLT0_9PEZI</name>
<dbReference type="GO" id="GO:0046856">
    <property type="term" value="P:phosphatidylinositol dephosphorylation"/>
    <property type="evidence" value="ECO:0007669"/>
    <property type="project" value="InterPro"/>
</dbReference>
<dbReference type="InterPro" id="IPR000198">
    <property type="entry name" value="RhoGAP_dom"/>
</dbReference>
<dbReference type="InterPro" id="IPR008936">
    <property type="entry name" value="Rho_GTPase_activation_prot"/>
</dbReference>
<dbReference type="InterPro" id="IPR036691">
    <property type="entry name" value="Endo/exonu/phosph_ase_sf"/>
</dbReference>
<dbReference type="Pfam" id="PF21310">
    <property type="entry name" value="OCRL-like_ASH"/>
    <property type="match status" value="1"/>
</dbReference>
<feature type="domain" description="Inositol polyphosphate-related phosphatase" evidence="6">
    <location>
        <begin position="67"/>
        <end position="533"/>
    </location>
</feature>
<dbReference type="Gene3D" id="2.60.40.10">
    <property type="entry name" value="Immunoglobulins"/>
    <property type="match status" value="1"/>
</dbReference>
<dbReference type="OrthoDB" id="7862313at2759"/>
<organism evidence="7 8">
    <name type="scientific">Morchella conica CCBAS932</name>
    <dbReference type="NCBI Taxonomy" id="1392247"/>
    <lineage>
        <taxon>Eukaryota</taxon>
        <taxon>Fungi</taxon>
        <taxon>Dikarya</taxon>
        <taxon>Ascomycota</taxon>
        <taxon>Pezizomycotina</taxon>
        <taxon>Pezizomycetes</taxon>
        <taxon>Pezizales</taxon>
        <taxon>Morchellaceae</taxon>
        <taxon>Morchella</taxon>
    </lineage>
</organism>
<dbReference type="GO" id="GO:0007165">
    <property type="term" value="P:signal transduction"/>
    <property type="evidence" value="ECO:0007669"/>
    <property type="project" value="InterPro"/>
</dbReference>